<comment type="pathway">
    <text evidence="2 12">Glycolipid biosynthesis; glycosylphosphatidylinositol-anchor biosynthesis.</text>
</comment>
<sequence length="500" mass="55190">MAGREAYDRSLDSPLKTLFLVFILWKLLLLLIAVLSPGPGYDTSTVILLRSSLTPGEHGVSTLESLIARLNIKLLRWDAIYFAKIAERGYLYEQDWAFGWGFTRLVSFVAQSKLAHTTLSGAPLVVTVWAGVTIAHVSHLLSVFVLHRLISCILPEPSRKRTAFLTATLHILSPASLFLSAPYGESLFSLLNFLGMLFYVKSVRSHPRTSSTIKDLYRVCGGILFGLATTVRSNGLFSGTIFAYDLIVLLTRLPCWAALRNLVVTTVAGIAVAAGFIVPQWIAWETIYTWVQGKYWNLGFLRYWTLSNAPLFLLAAPMLYVLISTALVAPSFVTSPSAADYRDFQPLEAQQTGTSQSSASRETTVTNTSARHCLRRLAVPQLVLAVLALTNFHVQIVNRIASGYPVWYLGIAVMLDDAQSSCQSGTLISVKKSLQQRQTSEVEDRVDVSTPRDANPKQGREDCIVGNEKGMSRKAEWMVRAMIMYAIIQGGLFASFLPPA</sequence>
<feature type="transmembrane region" description="Helical" evidence="12">
    <location>
        <begin position="477"/>
        <end position="497"/>
    </location>
</feature>
<evidence type="ECO:0000256" key="8">
    <source>
        <dbReference type="ARBA" id="ARBA00022692"/>
    </source>
</evidence>
<evidence type="ECO:0000256" key="5">
    <source>
        <dbReference type="ARBA" id="ARBA00022502"/>
    </source>
</evidence>
<gene>
    <name evidence="14" type="ORF">B0A49_04201</name>
</gene>
<accession>A0A4U0XMU1</accession>
<evidence type="ECO:0000256" key="2">
    <source>
        <dbReference type="ARBA" id="ARBA00004687"/>
    </source>
</evidence>
<evidence type="ECO:0000313" key="15">
    <source>
        <dbReference type="Proteomes" id="UP000308768"/>
    </source>
</evidence>
<dbReference type="InterPro" id="IPR007315">
    <property type="entry name" value="PIG-V/Gpi18"/>
</dbReference>
<dbReference type="PANTHER" id="PTHR12468">
    <property type="entry name" value="GPI MANNOSYLTRANSFERASE 2"/>
    <property type="match status" value="1"/>
</dbReference>
<dbReference type="GO" id="GO:0005789">
    <property type="term" value="C:endoplasmic reticulum membrane"/>
    <property type="evidence" value="ECO:0007669"/>
    <property type="project" value="UniProtKB-SubCell"/>
</dbReference>
<feature type="transmembrane region" description="Helical" evidence="12">
    <location>
        <begin position="266"/>
        <end position="291"/>
    </location>
</feature>
<dbReference type="UniPathway" id="UPA00196"/>
<evidence type="ECO:0000256" key="9">
    <source>
        <dbReference type="ARBA" id="ARBA00022824"/>
    </source>
</evidence>
<protein>
    <recommendedName>
        <fullName evidence="4 12">GPI mannosyltransferase 2</fullName>
        <ecNumber evidence="12">2.4.1.-</ecNumber>
    </recommendedName>
</protein>
<proteinExistence type="inferred from homology"/>
<evidence type="ECO:0000256" key="6">
    <source>
        <dbReference type="ARBA" id="ARBA00022676"/>
    </source>
</evidence>
<dbReference type="Pfam" id="PF04188">
    <property type="entry name" value="Mannosyl_trans2"/>
    <property type="match status" value="2"/>
</dbReference>
<comment type="function">
    <text evidence="12">Mannosyltransferase involved in glycosylphosphatidylinositol-anchor biosynthesis.</text>
</comment>
<comment type="caution">
    <text evidence="14">The sequence shown here is derived from an EMBL/GenBank/DDBJ whole genome shotgun (WGS) entry which is preliminary data.</text>
</comment>
<keyword evidence="7 12" id="KW-0808">Transferase</keyword>
<dbReference type="EMBL" id="NAJN01000179">
    <property type="protein sequence ID" value="TKA77637.1"/>
    <property type="molecule type" value="Genomic_DNA"/>
</dbReference>
<dbReference type="GO" id="GO:0000009">
    <property type="term" value="F:alpha-1,6-mannosyltransferase activity"/>
    <property type="evidence" value="ECO:0007669"/>
    <property type="project" value="InterPro"/>
</dbReference>
<keyword evidence="5 12" id="KW-0337">GPI-anchor biosynthesis</keyword>
<feature type="transmembrane region" description="Helical" evidence="12">
    <location>
        <begin position="162"/>
        <end position="181"/>
    </location>
</feature>
<evidence type="ECO:0000313" key="14">
    <source>
        <dbReference type="EMBL" id="TKA77637.1"/>
    </source>
</evidence>
<dbReference type="OrthoDB" id="10252502at2759"/>
<evidence type="ECO:0000256" key="4">
    <source>
        <dbReference type="ARBA" id="ARBA00013795"/>
    </source>
</evidence>
<feature type="transmembrane region" description="Helical" evidence="12">
    <location>
        <begin position="311"/>
        <end position="333"/>
    </location>
</feature>
<dbReference type="AlphaFoldDB" id="A0A4U0XMU1"/>
<evidence type="ECO:0000256" key="13">
    <source>
        <dbReference type="SAM" id="MobiDB-lite"/>
    </source>
</evidence>
<comment type="caution">
    <text evidence="12">Lacks conserved residue(s) required for the propagation of feature annotation.</text>
</comment>
<evidence type="ECO:0000256" key="1">
    <source>
        <dbReference type="ARBA" id="ARBA00004477"/>
    </source>
</evidence>
<feature type="region of interest" description="Disordered" evidence="13">
    <location>
        <begin position="439"/>
        <end position="461"/>
    </location>
</feature>
<comment type="subcellular location">
    <subcellularLocation>
        <location evidence="1 12">Endoplasmic reticulum membrane</location>
        <topology evidence="1 12">Multi-pass membrane protein</topology>
    </subcellularLocation>
</comment>
<keyword evidence="10 12" id="KW-1133">Transmembrane helix</keyword>
<reference evidence="14 15" key="1">
    <citation type="submission" date="2017-03" db="EMBL/GenBank/DDBJ databases">
        <title>Genomes of endolithic fungi from Antarctica.</title>
        <authorList>
            <person name="Coleine C."/>
            <person name="Masonjones S."/>
            <person name="Stajich J.E."/>
        </authorList>
    </citation>
    <scope>NUCLEOTIDE SEQUENCE [LARGE SCALE GENOMIC DNA]</scope>
    <source>
        <strain evidence="14 15">CCFEE 5187</strain>
    </source>
</reference>
<name>A0A4U0XMU1_9PEZI</name>
<dbReference type="PANTHER" id="PTHR12468:SF2">
    <property type="entry name" value="GPI MANNOSYLTRANSFERASE 2"/>
    <property type="match status" value="1"/>
</dbReference>
<dbReference type="EC" id="2.4.1.-" evidence="12"/>
<dbReference type="GO" id="GO:0031501">
    <property type="term" value="C:mannosyltransferase complex"/>
    <property type="evidence" value="ECO:0007669"/>
    <property type="project" value="TreeGrafter"/>
</dbReference>
<keyword evidence="9 12" id="KW-0256">Endoplasmic reticulum</keyword>
<dbReference type="GO" id="GO:0004376">
    <property type="term" value="F:GPI mannosyltransferase activity"/>
    <property type="evidence" value="ECO:0007669"/>
    <property type="project" value="InterPro"/>
</dbReference>
<keyword evidence="15" id="KW-1185">Reference proteome</keyword>
<keyword evidence="11 12" id="KW-0472">Membrane</keyword>
<evidence type="ECO:0000256" key="11">
    <source>
        <dbReference type="ARBA" id="ARBA00023136"/>
    </source>
</evidence>
<dbReference type="STRING" id="331657.A0A4U0XMU1"/>
<feature type="transmembrane region" description="Helical" evidence="12">
    <location>
        <begin position="18"/>
        <end position="36"/>
    </location>
</feature>
<dbReference type="Proteomes" id="UP000308768">
    <property type="component" value="Unassembled WGS sequence"/>
</dbReference>
<evidence type="ECO:0000256" key="3">
    <source>
        <dbReference type="ARBA" id="ARBA00008698"/>
    </source>
</evidence>
<dbReference type="GO" id="GO:0006506">
    <property type="term" value="P:GPI anchor biosynthetic process"/>
    <property type="evidence" value="ECO:0007669"/>
    <property type="project" value="UniProtKB-UniPathway"/>
</dbReference>
<evidence type="ECO:0000256" key="10">
    <source>
        <dbReference type="ARBA" id="ARBA00022989"/>
    </source>
</evidence>
<organism evidence="14 15">
    <name type="scientific">Cryomyces minteri</name>
    <dbReference type="NCBI Taxonomy" id="331657"/>
    <lineage>
        <taxon>Eukaryota</taxon>
        <taxon>Fungi</taxon>
        <taxon>Dikarya</taxon>
        <taxon>Ascomycota</taxon>
        <taxon>Pezizomycotina</taxon>
        <taxon>Dothideomycetes</taxon>
        <taxon>Dothideomycetes incertae sedis</taxon>
        <taxon>Cryomyces</taxon>
    </lineage>
</organism>
<keyword evidence="6 12" id="KW-0328">Glycosyltransferase</keyword>
<feature type="transmembrane region" description="Helical" evidence="12">
    <location>
        <begin position="128"/>
        <end position="150"/>
    </location>
</feature>
<evidence type="ECO:0000256" key="7">
    <source>
        <dbReference type="ARBA" id="ARBA00022679"/>
    </source>
</evidence>
<keyword evidence="8 12" id="KW-0812">Transmembrane</keyword>
<evidence type="ECO:0000256" key="12">
    <source>
        <dbReference type="RuleBase" id="RU363112"/>
    </source>
</evidence>
<comment type="similarity">
    <text evidence="3 12">Belongs to the PIGV family.</text>
</comment>